<feature type="domain" description="HNH nuclease" evidence="1">
    <location>
        <begin position="291"/>
        <end position="341"/>
    </location>
</feature>
<reference evidence="2" key="1">
    <citation type="journal article" date="2020" name="Nature">
        <title>Giant virus diversity and host interactions through global metagenomics.</title>
        <authorList>
            <person name="Schulz F."/>
            <person name="Roux S."/>
            <person name="Paez-Espino D."/>
            <person name="Jungbluth S."/>
            <person name="Walsh D.A."/>
            <person name="Denef V.J."/>
            <person name="McMahon K.D."/>
            <person name="Konstantinidis K.T."/>
            <person name="Eloe-Fadrosh E.A."/>
            <person name="Kyrpides N.C."/>
            <person name="Woyke T."/>
        </authorList>
    </citation>
    <scope>NUCLEOTIDE SEQUENCE</scope>
    <source>
        <strain evidence="2">GVMAG-M-3300023184-186</strain>
    </source>
</reference>
<name>A0A6C0I1N5_9ZZZZ</name>
<dbReference type="Gene3D" id="1.10.30.50">
    <property type="match status" value="1"/>
</dbReference>
<dbReference type="InterPro" id="IPR003615">
    <property type="entry name" value="HNH_nuc"/>
</dbReference>
<dbReference type="AlphaFoldDB" id="A0A6C0I1N5"/>
<dbReference type="EMBL" id="MN740065">
    <property type="protein sequence ID" value="QHT86256.1"/>
    <property type="molecule type" value="Genomic_DNA"/>
</dbReference>
<dbReference type="SMART" id="SM00507">
    <property type="entry name" value="HNHc"/>
    <property type="match status" value="1"/>
</dbReference>
<dbReference type="InterPro" id="IPR029471">
    <property type="entry name" value="HNH_5"/>
</dbReference>
<protein>
    <recommendedName>
        <fullName evidence="1">HNH nuclease domain-containing protein</fullName>
    </recommendedName>
</protein>
<organism evidence="2">
    <name type="scientific">viral metagenome</name>
    <dbReference type="NCBI Taxonomy" id="1070528"/>
    <lineage>
        <taxon>unclassified sequences</taxon>
        <taxon>metagenomes</taxon>
        <taxon>organismal metagenomes</taxon>
    </lineage>
</organism>
<dbReference type="CDD" id="cd00085">
    <property type="entry name" value="HNHc"/>
    <property type="match status" value="1"/>
</dbReference>
<accession>A0A6C0I1N5</accession>
<evidence type="ECO:0000313" key="2">
    <source>
        <dbReference type="EMBL" id="QHT86256.1"/>
    </source>
</evidence>
<dbReference type="Pfam" id="PF14279">
    <property type="entry name" value="HNH_5"/>
    <property type="match status" value="1"/>
</dbReference>
<evidence type="ECO:0000259" key="1">
    <source>
        <dbReference type="SMART" id="SM00507"/>
    </source>
</evidence>
<sequence length="358" mass="41561">MAEFNIDDIQYKKKYSMTELLSLPLNRPELQRDLNIDTVKHIIDFQSKRFEERGSFLFIGDLQVAININDHSLYLIDGQHRYYSILTTLQTIMPDYAIGINFIKISPQPNLVYPSLEEAFILINKYTPIPQYILDCCSADNINYYKTIIDQFRTYIKREYKSYMSDAKVPRIPNINLDKMCDKIMKDSILIFQYIENGKELFDYMKYININIWIHFDSEKKGNKIKDKPLYAFTQYNLNRDNDWTSSIKLLNEFKAANAAAGPTMEEADVNTNANGRKGIPKKIKSSLWKKYYGEVYNSLCLICNDPISIENFEAGHIIAVAKGGSNHIDNLKPICIGCNRSMGDQDMNVYIDCYYAK</sequence>
<proteinExistence type="predicted"/>